<dbReference type="InterPro" id="IPR011006">
    <property type="entry name" value="CheY-like_superfamily"/>
</dbReference>
<keyword evidence="2" id="KW-0597">Phosphoprotein</keyword>
<accession>A0A2U2NB41</accession>
<comment type="caution">
    <text evidence="5">The sequence shown here is derived from an EMBL/GenBank/DDBJ whole genome shotgun (WGS) entry which is preliminary data.</text>
</comment>
<dbReference type="OrthoDB" id="3240412at2"/>
<dbReference type="InterPro" id="IPR001789">
    <property type="entry name" value="Sig_transdc_resp-reg_receiver"/>
</dbReference>
<dbReference type="CDD" id="cd06170">
    <property type="entry name" value="LuxR_C_like"/>
    <property type="match status" value="1"/>
</dbReference>
<dbReference type="SMART" id="SM00448">
    <property type="entry name" value="REC"/>
    <property type="match status" value="1"/>
</dbReference>
<feature type="domain" description="Response regulatory" evidence="4">
    <location>
        <begin position="16"/>
        <end position="135"/>
    </location>
</feature>
<organism evidence="5 6">
    <name type="scientific">Bifidobacterium callitrichidarum</name>
    <dbReference type="NCBI Taxonomy" id="2052941"/>
    <lineage>
        <taxon>Bacteria</taxon>
        <taxon>Bacillati</taxon>
        <taxon>Actinomycetota</taxon>
        <taxon>Actinomycetes</taxon>
        <taxon>Bifidobacteriales</taxon>
        <taxon>Bifidobacteriaceae</taxon>
        <taxon>Bifidobacterium</taxon>
    </lineage>
</organism>
<dbReference type="PROSITE" id="PS00622">
    <property type="entry name" value="HTH_LUXR_1"/>
    <property type="match status" value="1"/>
</dbReference>
<dbReference type="GO" id="GO:0006355">
    <property type="term" value="P:regulation of DNA-templated transcription"/>
    <property type="evidence" value="ECO:0007669"/>
    <property type="project" value="InterPro"/>
</dbReference>
<dbReference type="SUPFAM" id="SSF46894">
    <property type="entry name" value="C-terminal effector domain of the bipartite response regulators"/>
    <property type="match status" value="1"/>
</dbReference>
<dbReference type="PRINTS" id="PR00038">
    <property type="entry name" value="HTHLUXR"/>
</dbReference>
<proteinExistence type="predicted"/>
<dbReference type="PROSITE" id="PS50110">
    <property type="entry name" value="RESPONSE_REGULATORY"/>
    <property type="match status" value="1"/>
</dbReference>
<evidence type="ECO:0000256" key="1">
    <source>
        <dbReference type="ARBA" id="ARBA00023125"/>
    </source>
</evidence>
<dbReference type="SUPFAM" id="SSF52172">
    <property type="entry name" value="CheY-like"/>
    <property type="match status" value="1"/>
</dbReference>
<dbReference type="InterPro" id="IPR016032">
    <property type="entry name" value="Sig_transdc_resp-reg_C-effctor"/>
</dbReference>
<protein>
    <submittedName>
        <fullName evidence="5">DNA-binding response regulator</fullName>
    </submittedName>
</protein>
<evidence type="ECO:0000256" key="2">
    <source>
        <dbReference type="PROSITE-ProRule" id="PRU00169"/>
    </source>
</evidence>
<feature type="domain" description="HTH luxR-type" evidence="3">
    <location>
        <begin position="157"/>
        <end position="222"/>
    </location>
</feature>
<feature type="modified residue" description="4-aspartylphosphate" evidence="2">
    <location>
        <position position="70"/>
    </location>
</feature>
<dbReference type="PROSITE" id="PS50043">
    <property type="entry name" value="HTH_LUXR_2"/>
    <property type="match status" value="1"/>
</dbReference>
<dbReference type="GO" id="GO:0003677">
    <property type="term" value="F:DNA binding"/>
    <property type="evidence" value="ECO:0007669"/>
    <property type="project" value="UniProtKB-KW"/>
</dbReference>
<dbReference type="Proteomes" id="UP000245876">
    <property type="component" value="Unassembled WGS sequence"/>
</dbReference>
<dbReference type="EMBL" id="QFFM01000007">
    <property type="protein sequence ID" value="PWG66254.1"/>
    <property type="molecule type" value="Genomic_DNA"/>
</dbReference>
<evidence type="ECO:0000259" key="4">
    <source>
        <dbReference type="PROSITE" id="PS50110"/>
    </source>
</evidence>
<gene>
    <name evidence="5" type="ORF">DF196_04495</name>
</gene>
<evidence type="ECO:0000259" key="3">
    <source>
        <dbReference type="PROSITE" id="PS50043"/>
    </source>
</evidence>
<evidence type="ECO:0000313" key="6">
    <source>
        <dbReference type="Proteomes" id="UP000245876"/>
    </source>
</evidence>
<dbReference type="GO" id="GO:0000160">
    <property type="term" value="P:phosphorelay signal transduction system"/>
    <property type="evidence" value="ECO:0007669"/>
    <property type="project" value="InterPro"/>
</dbReference>
<dbReference type="InterPro" id="IPR000792">
    <property type="entry name" value="Tscrpt_reg_LuxR_C"/>
</dbReference>
<keyword evidence="6" id="KW-1185">Reference proteome</keyword>
<dbReference type="Gene3D" id="3.40.50.2300">
    <property type="match status" value="1"/>
</dbReference>
<name>A0A2U2NB41_9BIFI</name>
<dbReference type="RefSeq" id="WP_109056691.1">
    <property type="nucleotide sequence ID" value="NZ_QFFM01000007.1"/>
</dbReference>
<dbReference type="PANTHER" id="PTHR43214">
    <property type="entry name" value="TWO-COMPONENT RESPONSE REGULATOR"/>
    <property type="match status" value="1"/>
</dbReference>
<keyword evidence="1 5" id="KW-0238">DNA-binding</keyword>
<dbReference type="SMART" id="SM00421">
    <property type="entry name" value="HTH_LUXR"/>
    <property type="match status" value="1"/>
</dbReference>
<dbReference type="Pfam" id="PF00196">
    <property type="entry name" value="GerE"/>
    <property type="match status" value="1"/>
</dbReference>
<evidence type="ECO:0000313" key="5">
    <source>
        <dbReference type="EMBL" id="PWG66254.1"/>
    </source>
</evidence>
<dbReference type="AlphaFoldDB" id="A0A2U2NB41"/>
<dbReference type="InterPro" id="IPR039420">
    <property type="entry name" value="WalR-like"/>
</dbReference>
<reference evidence="5 6" key="1">
    <citation type="journal article" date="2018" name="Int. J. Syst. Evol. Microbiol.">
        <title>Bifidobacterium callitrichidarum sp. nov. from the faeces of the emperor tamarin (Saguinus imperator).</title>
        <authorList>
            <person name="Modesto M."/>
            <person name="Michelini S."/>
            <person name="Sansosti M.C."/>
            <person name="De Filippo C."/>
            <person name="Cavalieri D."/>
            <person name="Qvirist L."/>
            <person name="Andlid T."/>
            <person name="Spiezio C."/>
            <person name="Sandri C."/>
            <person name="Pascarelli S."/>
            <person name="Sgorbati B."/>
            <person name="Mattarelli P."/>
        </authorList>
    </citation>
    <scope>NUCLEOTIDE SEQUENCE [LARGE SCALE GENOMIC DNA]</scope>
    <source>
        <strain evidence="5 6">TRI 5</strain>
    </source>
</reference>
<sequence length="226" mass="24346">MQDETESTQTVRPIVTIGLLDNDEFSLAFLERSIGELMPEARVIWKTTSGRDAVARCLDARTSPNVLLTDMSMDELSGLVVCKTIRTETARVMILAVTSFSLAVYAAKAAEAGAQGIVPKSVETPIIQAIRTVAAGGTWGEGFETAAAAHARLGGRHTPRQLLLSDREAEAMNLCSRGLDTEQIAENMHLSQSSVKTYLQRAIRKLGVTTRGQAVALWTGASEGER</sequence>
<dbReference type="Pfam" id="PF00072">
    <property type="entry name" value="Response_reg"/>
    <property type="match status" value="1"/>
</dbReference>